<dbReference type="SUPFAM" id="SSF82185">
    <property type="entry name" value="Histone H3 K4-specific methyltransferase SET7/9 N-terminal domain"/>
    <property type="match status" value="1"/>
</dbReference>
<dbReference type="RefSeq" id="YP_009448814.1">
    <property type="nucleotide sequence ID" value="NC_036594.1"/>
</dbReference>
<dbReference type="GeneID" id="35382415"/>
<keyword evidence="2" id="KW-1185">Reference proteome</keyword>
<organism evidence="1">
    <name type="scientific">Orpheovirus IHUMI-LCC2</name>
    <dbReference type="NCBI Taxonomy" id="2023057"/>
    <lineage>
        <taxon>Viruses</taxon>
        <taxon>Varidnaviria</taxon>
        <taxon>Bamfordvirae</taxon>
        <taxon>Nucleocytoviricota</taxon>
        <taxon>Megaviricetes</taxon>
        <taxon>Pimascovirales</taxon>
        <taxon>Ocovirineae</taxon>
        <taxon>Orpheoviridae</taxon>
        <taxon>Alphaorpheovirus</taxon>
        <taxon>Alphaorpheovirus massiliense</taxon>
    </lineage>
</organism>
<gene>
    <name evidence="1" type="ORF">ORPV_608</name>
</gene>
<sequence>MGMIGELHSRLWLCKRSYFLIYVDKQFDKSNTKNERYWINIFTNKKEGKHSVYRQADNLEEVYCHYKNGKKHGKYEEWYLSSFTSDKFIKVRCNYKDDKKHGRYQEWNIKGNKIKDCWYKDYKLHGSYMSWYENGNKMKDYYYKDGKYNGKCVYYNPHGIMTISTYHLDGEYEGKREEWYDNGKKEIEC</sequence>
<evidence type="ECO:0000313" key="1">
    <source>
        <dbReference type="EMBL" id="SNW62512.1"/>
    </source>
</evidence>
<dbReference type="Gene3D" id="2.20.110.10">
    <property type="entry name" value="Histone H3 K4-specific methyltransferase SET7/9 N-terminal domain"/>
    <property type="match status" value="1"/>
</dbReference>
<name>A0A2I2L4N8_9VIRU</name>
<dbReference type="KEGG" id="vg:35382415"/>
<protein>
    <submittedName>
        <fullName evidence="1">MORN-repeat protein</fullName>
    </submittedName>
</protein>
<accession>A0A2I2L4N8</accession>
<evidence type="ECO:0000313" key="2">
    <source>
        <dbReference type="Proteomes" id="UP000236316"/>
    </source>
</evidence>
<dbReference type="Proteomes" id="UP000236316">
    <property type="component" value="Segment"/>
</dbReference>
<proteinExistence type="predicted"/>
<dbReference type="EMBL" id="LT906555">
    <property type="protein sequence ID" value="SNW62512.1"/>
    <property type="molecule type" value="Genomic_DNA"/>
</dbReference>
<reference evidence="1" key="1">
    <citation type="submission" date="2017-08" db="EMBL/GenBank/DDBJ databases">
        <authorList>
            <consortium name="Urmite Genomes"/>
        </authorList>
    </citation>
    <scope>NUCLEOTIDE SEQUENCE [LARGE SCALE GENOMIC DNA]</scope>
    <source>
        <strain evidence="1">IHUMI-LCC2</strain>
    </source>
</reference>